<accession>A0A200QAW8</accession>
<evidence type="ECO:0000313" key="4">
    <source>
        <dbReference type="EMBL" id="OVA07628.1"/>
    </source>
</evidence>
<dbReference type="InParanoid" id="A0A200QAW8"/>
<dbReference type="FunCoup" id="A0A200QAW8">
    <property type="interactions" value="515"/>
</dbReference>
<reference evidence="4 5" key="1">
    <citation type="journal article" date="2017" name="Mol. Plant">
        <title>The Genome of Medicinal Plant Macleaya cordata Provides New Insights into Benzylisoquinoline Alkaloids Metabolism.</title>
        <authorList>
            <person name="Liu X."/>
            <person name="Liu Y."/>
            <person name="Huang P."/>
            <person name="Ma Y."/>
            <person name="Qing Z."/>
            <person name="Tang Q."/>
            <person name="Cao H."/>
            <person name="Cheng P."/>
            <person name="Zheng Y."/>
            <person name="Yuan Z."/>
            <person name="Zhou Y."/>
            <person name="Liu J."/>
            <person name="Tang Z."/>
            <person name="Zhuo Y."/>
            <person name="Zhang Y."/>
            <person name="Yu L."/>
            <person name="Huang J."/>
            <person name="Yang P."/>
            <person name="Peng Q."/>
            <person name="Zhang J."/>
            <person name="Jiang W."/>
            <person name="Zhang Z."/>
            <person name="Lin K."/>
            <person name="Ro D.K."/>
            <person name="Chen X."/>
            <person name="Xiong X."/>
            <person name="Shang Y."/>
            <person name="Huang S."/>
            <person name="Zeng J."/>
        </authorList>
    </citation>
    <scope>NUCLEOTIDE SEQUENCE [LARGE SCALE GENOMIC DNA]</scope>
    <source>
        <strain evidence="5">cv. BLH2017</strain>
        <tissue evidence="4">Root</tissue>
    </source>
</reference>
<dbReference type="Gene3D" id="2.60.60.20">
    <property type="entry name" value="PLAT/LH2 domain"/>
    <property type="match status" value="1"/>
</dbReference>
<dbReference type="PROSITE" id="PS50095">
    <property type="entry name" value="PLAT"/>
    <property type="match status" value="1"/>
</dbReference>
<dbReference type="Proteomes" id="UP000195402">
    <property type="component" value="Unassembled WGS sequence"/>
</dbReference>
<dbReference type="OMA" id="MATSKIN"/>
<keyword evidence="2" id="KW-0732">Signal</keyword>
<name>A0A200QAW8_MACCD</name>
<keyword evidence="5" id="KW-1185">Reference proteome</keyword>
<dbReference type="SUPFAM" id="SSF49723">
    <property type="entry name" value="Lipase/lipooxygenase domain (PLAT/LH2 domain)"/>
    <property type="match status" value="1"/>
</dbReference>
<feature type="domain" description="PLAT" evidence="3">
    <location>
        <begin position="28"/>
        <end position="155"/>
    </location>
</feature>
<feature type="signal peptide" evidence="2">
    <location>
        <begin position="1"/>
        <end position="24"/>
    </location>
</feature>
<protein>
    <submittedName>
        <fullName evidence="4">PLAT/LH2 domain</fullName>
    </submittedName>
</protein>
<sequence length="165" mass="18108">MAILNHFSLFFLSLLLSFASTTQSTNDCVYTVYTRTGSIINGGTDSNIGLTLYDAYGEYIGIPNLEVWGGMMGPDHDYYERGHLDIFSGRGSCLRGPVCAINLTSDGSGAHHGWYCNYVEVTTTGPHIPCAQQLFKVEQWLALDTSPHTLTATRNNCPDVKSMDI</sequence>
<gene>
    <name evidence="4" type="ORF">BVC80_8349g11</name>
</gene>
<evidence type="ECO:0000313" key="5">
    <source>
        <dbReference type="Proteomes" id="UP000195402"/>
    </source>
</evidence>
<dbReference type="Pfam" id="PF01477">
    <property type="entry name" value="PLAT"/>
    <property type="match status" value="1"/>
</dbReference>
<comment type="caution">
    <text evidence="4">The sequence shown here is derived from an EMBL/GenBank/DDBJ whole genome shotgun (WGS) entry which is preliminary data.</text>
</comment>
<comment type="caution">
    <text evidence="1">Lacks conserved residue(s) required for the propagation of feature annotation.</text>
</comment>
<evidence type="ECO:0000259" key="3">
    <source>
        <dbReference type="PROSITE" id="PS50095"/>
    </source>
</evidence>
<feature type="chain" id="PRO_5012329253" evidence="2">
    <location>
        <begin position="25"/>
        <end position="165"/>
    </location>
</feature>
<dbReference type="PANTHER" id="PTHR31718:SF0">
    <property type="entry name" value="PLAT DOMAIN-CONTAINING PROTEIN 2"/>
    <property type="match status" value="1"/>
</dbReference>
<dbReference type="EMBL" id="MVGT01002454">
    <property type="protein sequence ID" value="OVA07628.1"/>
    <property type="molecule type" value="Genomic_DNA"/>
</dbReference>
<dbReference type="STRING" id="56857.A0A200QAW8"/>
<dbReference type="PANTHER" id="PTHR31718">
    <property type="entry name" value="PLAT DOMAIN-CONTAINING PROTEIN"/>
    <property type="match status" value="1"/>
</dbReference>
<dbReference type="InterPro" id="IPR036392">
    <property type="entry name" value="PLAT/LH2_dom_sf"/>
</dbReference>
<proteinExistence type="predicted"/>
<evidence type="ECO:0000256" key="1">
    <source>
        <dbReference type="PROSITE-ProRule" id="PRU00152"/>
    </source>
</evidence>
<dbReference type="CDD" id="cd01754">
    <property type="entry name" value="PLAT_plant_stress"/>
    <property type="match status" value="1"/>
</dbReference>
<dbReference type="OrthoDB" id="5322100at2759"/>
<organism evidence="4 5">
    <name type="scientific">Macleaya cordata</name>
    <name type="common">Five-seeded plume-poppy</name>
    <name type="synonym">Bocconia cordata</name>
    <dbReference type="NCBI Taxonomy" id="56857"/>
    <lineage>
        <taxon>Eukaryota</taxon>
        <taxon>Viridiplantae</taxon>
        <taxon>Streptophyta</taxon>
        <taxon>Embryophyta</taxon>
        <taxon>Tracheophyta</taxon>
        <taxon>Spermatophyta</taxon>
        <taxon>Magnoliopsida</taxon>
        <taxon>Ranunculales</taxon>
        <taxon>Papaveraceae</taxon>
        <taxon>Papaveroideae</taxon>
        <taxon>Macleaya</taxon>
    </lineage>
</organism>
<evidence type="ECO:0000256" key="2">
    <source>
        <dbReference type="SAM" id="SignalP"/>
    </source>
</evidence>
<dbReference type="AlphaFoldDB" id="A0A200QAW8"/>
<dbReference type="InterPro" id="IPR001024">
    <property type="entry name" value="PLAT/LH2_dom"/>
</dbReference>